<accession>A0A1I7TPD3</accession>
<proteinExistence type="predicted"/>
<keyword evidence="1" id="KW-1185">Reference proteome</keyword>
<dbReference type="WBParaSite" id="Csp11.Scaffold629.g10449.t1">
    <property type="protein sequence ID" value="Csp11.Scaffold629.g10449.t1"/>
    <property type="gene ID" value="Csp11.Scaffold629.g10449"/>
</dbReference>
<organism evidence="1 2">
    <name type="scientific">Caenorhabditis tropicalis</name>
    <dbReference type="NCBI Taxonomy" id="1561998"/>
    <lineage>
        <taxon>Eukaryota</taxon>
        <taxon>Metazoa</taxon>
        <taxon>Ecdysozoa</taxon>
        <taxon>Nematoda</taxon>
        <taxon>Chromadorea</taxon>
        <taxon>Rhabditida</taxon>
        <taxon>Rhabditina</taxon>
        <taxon>Rhabditomorpha</taxon>
        <taxon>Rhabditoidea</taxon>
        <taxon>Rhabditidae</taxon>
        <taxon>Peloderinae</taxon>
        <taxon>Caenorhabditis</taxon>
    </lineage>
</organism>
<name>A0A1I7TPD3_9PELO</name>
<sequence>MLRANEAVANVKVLSLTTQSPARRIEESLPERLASTEIREIEDNFAHFDMVLSFESMKAAKQWKIRQIHFVISSK</sequence>
<dbReference type="Proteomes" id="UP000095282">
    <property type="component" value="Unplaced"/>
</dbReference>
<evidence type="ECO:0000313" key="2">
    <source>
        <dbReference type="WBParaSite" id="Csp11.Scaffold629.g10449.t1"/>
    </source>
</evidence>
<protein>
    <submittedName>
        <fullName evidence="2">Protein-serine/threonine phosphatase</fullName>
    </submittedName>
</protein>
<evidence type="ECO:0000313" key="1">
    <source>
        <dbReference type="Proteomes" id="UP000095282"/>
    </source>
</evidence>
<dbReference type="AlphaFoldDB" id="A0A1I7TPD3"/>
<reference evidence="2" key="1">
    <citation type="submission" date="2016-11" db="UniProtKB">
        <authorList>
            <consortium name="WormBaseParasite"/>
        </authorList>
    </citation>
    <scope>IDENTIFICATION</scope>
</reference>